<keyword evidence="2" id="KW-1185">Reference proteome</keyword>
<reference evidence="2" key="1">
    <citation type="journal article" date="2005" name="Nature">
        <title>The map-based sequence of the rice genome.</title>
        <authorList>
            <consortium name="International rice genome sequencing project (IRGSP)"/>
            <person name="Matsumoto T."/>
            <person name="Wu J."/>
            <person name="Kanamori H."/>
            <person name="Katayose Y."/>
            <person name="Fujisawa M."/>
            <person name="Namiki N."/>
            <person name="Mizuno H."/>
            <person name="Yamamoto K."/>
            <person name="Antonio B.A."/>
            <person name="Baba T."/>
            <person name="Sakata K."/>
            <person name="Nagamura Y."/>
            <person name="Aoki H."/>
            <person name="Arikawa K."/>
            <person name="Arita K."/>
            <person name="Bito T."/>
            <person name="Chiden Y."/>
            <person name="Fujitsuka N."/>
            <person name="Fukunaka R."/>
            <person name="Hamada M."/>
            <person name="Harada C."/>
            <person name="Hayashi A."/>
            <person name="Hijishita S."/>
            <person name="Honda M."/>
            <person name="Hosokawa S."/>
            <person name="Ichikawa Y."/>
            <person name="Idonuma A."/>
            <person name="Iijima M."/>
            <person name="Ikeda M."/>
            <person name="Ikeno M."/>
            <person name="Ito K."/>
            <person name="Ito S."/>
            <person name="Ito T."/>
            <person name="Ito Y."/>
            <person name="Ito Y."/>
            <person name="Iwabuchi A."/>
            <person name="Kamiya K."/>
            <person name="Karasawa W."/>
            <person name="Kurita K."/>
            <person name="Katagiri S."/>
            <person name="Kikuta A."/>
            <person name="Kobayashi H."/>
            <person name="Kobayashi N."/>
            <person name="Machita K."/>
            <person name="Maehara T."/>
            <person name="Masukawa M."/>
            <person name="Mizubayashi T."/>
            <person name="Mukai Y."/>
            <person name="Nagasaki H."/>
            <person name="Nagata Y."/>
            <person name="Naito S."/>
            <person name="Nakashima M."/>
            <person name="Nakama Y."/>
            <person name="Nakamichi Y."/>
            <person name="Nakamura M."/>
            <person name="Meguro A."/>
            <person name="Negishi M."/>
            <person name="Ohta I."/>
            <person name="Ohta T."/>
            <person name="Okamoto M."/>
            <person name="Ono N."/>
            <person name="Saji S."/>
            <person name="Sakaguchi M."/>
            <person name="Sakai K."/>
            <person name="Shibata M."/>
            <person name="Shimokawa T."/>
            <person name="Song J."/>
            <person name="Takazaki Y."/>
            <person name="Terasawa K."/>
            <person name="Tsugane M."/>
            <person name="Tsuji K."/>
            <person name="Ueda S."/>
            <person name="Waki K."/>
            <person name="Yamagata H."/>
            <person name="Yamamoto M."/>
            <person name="Yamamoto S."/>
            <person name="Yamane H."/>
            <person name="Yoshiki S."/>
            <person name="Yoshihara R."/>
            <person name="Yukawa K."/>
            <person name="Zhong H."/>
            <person name="Yano M."/>
            <person name="Yuan Q."/>
            <person name="Ouyang S."/>
            <person name="Liu J."/>
            <person name="Jones K.M."/>
            <person name="Gansberger K."/>
            <person name="Moffat K."/>
            <person name="Hill J."/>
            <person name="Bera J."/>
            <person name="Fadrosh D."/>
            <person name="Jin S."/>
            <person name="Johri S."/>
            <person name="Kim M."/>
            <person name="Overton L."/>
            <person name="Reardon M."/>
            <person name="Tsitrin T."/>
            <person name="Vuong H."/>
            <person name="Weaver B."/>
            <person name="Ciecko A."/>
            <person name="Tallon L."/>
            <person name="Jackson J."/>
            <person name="Pai G."/>
            <person name="Aken S.V."/>
            <person name="Utterback T."/>
            <person name="Reidmuller S."/>
            <person name="Feldblyum T."/>
            <person name="Hsiao J."/>
            <person name="Zismann V."/>
            <person name="Iobst S."/>
            <person name="de Vazeille A.R."/>
            <person name="Buell C.R."/>
            <person name="Ying K."/>
            <person name="Li Y."/>
            <person name="Lu T."/>
            <person name="Huang Y."/>
            <person name="Zhao Q."/>
            <person name="Feng Q."/>
            <person name="Zhang L."/>
            <person name="Zhu J."/>
            <person name="Weng Q."/>
            <person name="Mu J."/>
            <person name="Lu Y."/>
            <person name="Fan D."/>
            <person name="Liu Y."/>
            <person name="Guan J."/>
            <person name="Zhang Y."/>
            <person name="Yu S."/>
            <person name="Liu X."/>
            <person name="Zhang Y."/>
            <person name="Hong G."/>
            <person name="Han B."/>
            <person name="Choisne N."/>
            <person name="Demange N."/>
            <person name="Orjeda G."/>
            <person name="Samain S."/>
            <person name="Cattolico L."/>
            <person name="Pelletier E."/>
            <person name="Couloux A."/>
            <person name="Segurens B."/>
            <person name="Wincker P."/>
            <person name="D'Hont A."/>
            <person name="Scarpelli C."/>
            <person name="Weissenbach J."/>
            <person name="Salanoubat M."/>
            <person name="Quetier F."/>
            <person name="Yu Y."/>
            <person name="Kim H.R."/>
            <person name="Rambo T."/>
            <person name="Currie J."/>
            <person name="Collura K."/>
            <person name="Luo M."/>
            <person name="Yang T."/>
            <person name="Ammiraju J.S.S."/>
            <person name="Engler F."/>
            <person name="Soderlund C."/>
            <person name="Wing R.A."/>
            <person name="Palmer L.E."/>
            <person name="de la Bastide M."/>
            <person name="Spiegel L."/>
            <person name="Nascimento L."/>
            <person name="Zutavern T."/>
            <person name="O'Shaughnessy A."/>
            <person name="Dike S."/>
            <person name="Dedhia N."/>
            <person name="Preston R."/>
            <person name="Balija V."/>
            <person name="McCombie W.R."/>
            <person name="Chow T."/>
            <person name="Chen H."/>
            <person name="Chung M."/>
            <person name="Chen C."/>
            <person name="Shaw J."/>
            <person name="Wu H."/>
            <person name="Hsiao K."/>
            <person name="Chao Y."/>
            <person name="Chu M."/>
            <person name="Cheng C."/>
            <person name="Hour A."/>
            <person name="Lee P."/>
            <person name="Lin S."/>
            <person name="Lin Y."/>
            <person name="Liou J."/>
            <person name="Liu S."/>
            <person name="Hsing Y."/>
            <person name="Raghuvanshi S."/>
            <person name="Mohanty A."/>
            <person name="Bharti A.K."/>
            <person name="Gaur A."/>
            <person name="Gupta V."/>
            <person name="Kumar D."/>
            <person name="Ravi V."/>
            <person name="Vij S."/>
            <person name="Kapur A."/>
            <person name="Khurana P."/>
            <person name="Khurana P."/>
            <person name="Khurana J.P."/>
            <person name="Tyagi A.K."/>
            <person name="Gaikwad K."/>
            <person name="Singh A."/>
            <person name="Dalal V."/>
            <person name="Srivastava S."/>
            <person name="Dixit A."/>
            <person name="Pal A.K."/>
            <person name="Ghazi I.A."/>
            <person name="Yadav M."/>
            <person name="Pandit A."/>
            <person name="Bhargava A."/>
            <person name="Sureshbabu K."/>
            <person name="Batra K."/>
            <person name="Sharma T.R."/>
            <person name="Mohapatra T."/>
            <person name="Singh N.K."/>
            <person name="Messing J."/>
            <person name="Nelson A.B."/>
            <person name="Fuks G."/>
            <person name="Kavchok S."/>
            <person name="Keizer G."/>
            <person name="Linton E."/>
            <person name="Llaca V."/>
            <person name="Song R."/>
            <person name="Tanyolac B."/>
            <person name="Young S."/>
            <person name="Ho-Il K."/>
            <person name="Hahn J.H."/>
            <person name="Sangsakoo G."/>
            <person name="Vanavichit A."/>
            <person name="de Mattos Luiz.A.T."/>
            <person name="Zimmer P.D."/>
            <person name="Malone G."/>
            <person name="Dellagostin O."/>
            <person name="de Oliveira A.C."/>
            <person name="Bevan M."/>
            <person name="Bancroft I."/>
            <person name="Minx P."/>
            <person name="Cordum H."/>
            <person name="Wilson R."/>
            <person name="Cheng Z."/>
            <person name="Jin W."/>
            <person name="Jiang J."/>
            <person name="Leong S.A."/>
            <person name="Iwama H."/>
            <person name="Gojobori T."/>
            <person name="Itoh T."/>
            <person name="Niimura Y."/>
            <person name="Fujii Y."/>
            <person name="Habara T."/>
            <person name="Sakai H."/>
            <person name="Sato Y."/>
            <person name="Wilson G."/>
            <person name="Kumar K."/>
            <person name="McCouch S."/>
            <person name="Juretic N."/>
            <person name="Hoen D."/>
            <person name="Wright S."/>
            <person name="Bruskiewich R."/>
            <person name="Bureau T."/>
            <person name="Miyao A."/>
            <person name="Hirochika H."/>
            <person name="Nishikawa T."/>
            <person name="Kadowaki K."/>
            <person name="Sugiura M."/>
            <person name="Burr B."/>
            <person name="Sasaki T."/>
        </authorList>
    </citation>
    <scope>NUCLEOTIDE SEQUENCE [LARGE SCALE GENOMIC DNA]</scope>
    <source>
        <strain evidence="2">cv. Nipponbare</strain>
    </source>
</reference>
<reference evidence="1 2" key="2">
    <citation type="journal article" date="2013" name="Plant Cell Physiol.">
        <title>Rice Annotation Project Database (RAP-DB): an integrative and interactive database for rice genomics.</title>
        <authorList>
            <person name="Sakai H."/>
            <person name="Lee S.S."/>
            <person name="Tanaka T."/>
            <person name="Numa H."/>
            <person name="Kim J."/>
            <person name="Kawahara Y."/>
            <person name="Wakimoto H."/>
            <person name="Yang C.C."/>
            <person name="Iwamoto M."/>
            <person name="Abe T."/>
            <person name="Yamada Y."/>
            <person name="Muto A."/>
            <person name="Inokuchi H."/>
            <person name="Ikemura T."/>
            <person name="Matsumoto T."/>
            <person name="Sasaki T."/>
            <person name="Itoh T."/>
        </authorList>
    </citation>
    <scope>NUCLEOTIDE SEQUENCE [LARGE SCALE GENOMIC DNA]</scope>
    <source>
        <strain evidence="2">cv. Nipponbare</strain>
    </source>
</reference>
<name>A0A0P0X6F1_ORYSJ</name>
<proteinExistence type="predicted"/>
<dbReference type="InParanoid" id="A0A0P0X6F1"/>
<dbReference type="PaxDb" id="39947-A0A0P0X6F1"/>
<dbReference type="EMBL" id="AP014963">
    <property type="protein sequence ID" value="BAT01577.1"/>
    <property type="molecule type" value="Genomic_DNA"/>
</dbReference>
<protein>
    <submittedName>
        <fullName evidence="1">Os07g0493601 protein</fullName>
    </submittedName>
</protein>
<dbReference type="AlphaFoldDB" id="A0A0P0X6F1"/>
<evidence type="ECO:0000313" key="1">
    <source>
        <dbReference type="EMBL" id="BAT01577.1"/>
    </source>
</evidence>
<accession>A0A0P0X6F1</accession>
<dbReference type="Gramene" id="Os07t0493601-00">
    <property type="protein sequence ID" value="Os07t0493601-00"/>
    <property type="gene ID" value="Os07g0493601"/>
</dbReference>
<gene>
    <name evidence="1" type="ordered locus">Os07g0493601</name>
    <name evidence="1" type="ORF">OSNPB_070493601</name>
</gene>
<organism evidence="1 2">
    <name type="scientific">Oryza sativa subsp. japonica</name>
    <name type="common">Rice</name>
    <dbReference type="NCBI Taxonomy" id="39947"/>
    <lineage>
        <taxon>Eukaryota</taxon>
        <taxon>Viridiplantae</taxon>
        <taxon>Streptophyta</taxon>
        <taxon>Embryophyta</taxon>
        <taxon>Tracheophyta</taxon>
        <taxon>Spermatophyta</taxon>
        <taxon>Magnoliopsida</taxon>
        <taxon>Liliopsida</taxon>
        <taxon>Poales</taxon>
        <taxon>Poaceae</taxon>
        <taxon>BOP clade</taxon>
        <taxon>Oryzoideae</taxon>
        <taxon>Oryzeae</taxon>
        <taxon>Oryzinae</taxon>
        <taxon>Oryza</taxon>
        <taxon>Oryza sativa</taxon>
    </lineage>
</organism>
<dbReference type="Proteomes" id="UP000059680">
    <property type="component" value="Chromosome 7"/>
</dbReference>
<reference evidence="1 2" key="3">
    <citation type="journal article" date="2013" name="Rice">
        <title>Improvement of the Oryza sativa Nipponbare reference genome using next generation sequence and optical map data.</title>
        <authorList>
            <person name="Kawahara Y."/>
            <person name="de la Bastide M."/>
            <person name="Hamilton J.P."/>
            <person name="Kanamori H."/>
            <person name="McCombie W.R."/>
            <person name="Ouyang S."/>
            <person name="Schwartz D.C."/>
            <person name="Tanaka T."/>
            <person name="Wu J."/>
            <person name="Zhou S."/>
            <person name="Childs K.L."/>
            <person name="Davidson R.M."/>
            <person name="Lin H."/>
            <person name="Quesada-Ocampo L."/>
            <person name="Vaillancourt B."/>
            <person name="Sakai H."/>
            <person name="Lee S.S."/>
            <person name="Kim J."/>
            <person name="Numa H."/>
            <person name="Itoh T."/>
            <person name="Buell C.R."/>
            <person name="Matsumoto T."/>
        </authorList>
    </citation>
    <scope>NUCLEOTIDE SEQUENCE [LARGE SCALE GENOMIC DNA]</scope>
    <source>
        <strain evidence="2">cv. Nipponbare</strain>
    </source>
</reference>
<sequence>MLYMKTKMELTIDLSNILQYASEQDCSGTHVQSHIVVSALELPSIEVQILFARHDTCVPWCASEHDQKRMNLSLQDD</sequence>
<evidence type="ECO:0000313" key="2">
    <source>
        <dbReference type="Proteomes" id="UP000059680"/>
    </source>
</evidence>